<proteinExistence type="predicted"/>
<protein>
    <submittedName>
        <fullName evidence="1">Uncharacterized protein</fullName>
    </submittedName>
</protein>
<reference evidence="1 2" key="1">
    <citation type="submission" date="2021-06" db="EMBL/GenBank/DDBJ databases">
        <authorList>
            <person name="Palmer J.M."/>
        </authorList>
    </citation>
    <scope>NUCLEOTIDE SEQUENCE [LARGE SCALE GENOMIC DNA]</scope>
    <source>
        <strain evidence="1 2">XR_2019</strain>
        <tissue evidence="1">Muscle</tissue>
    </source>
</reference>
<accession>A0ABV0VVW6</accession>
<dbReference type="Proteomes" id="UP001444071">
    <property type="component" value="Unassembled WGS sequence"/>
</dbReference>
<evidence type="ECO:0000313" key="2">
    <source>
        <dbReference type="Proteomes" id="UP001444071"/>
    </source>
</evidence>
<evidence type="ECO:0000313" key="1">
    <source>
        <dbReference type="EMBL" id="MEQ2261378.1"/>
    </source>
</evidence>
<sequence>MPWGHFFSSETAFSEKVNEILIFSKYHRALIHNLQVNASRPCMKEAGIEDGWISEAKSVKNGFKKINASTRMAEHERKPVGSPLIDLDKFIKVAASNCTCKMFYILPPKTLV</sequence>
<name>A0ABV0VVW6_9TELE</name>
<keyword evidence="2" id="KW-1185">Reference proteome</keyword>
<dbReference type="EMBL" id="JAHRIM010013014">
    <property type="protein sequence ID" value="MEQ2261378.1"/>
    <property type="molecule type" value="Genomic_DNA"/>
</dbReference>
<organism evidence="1 2">
    <name type="scientific">Xenotaenia resolanae</name>
    <dbReference type="NCBI Taxonomy" id="208358"/>
    <lineage>
        <taxon>Eukaryota</taxon>
        <taxon>Metazoa</taxon>
        <taxon>Chordata</taxon>
        <taxon>Craniata</taxon>
        <taxon>Vertebrata</taxon>
        <taxon>Euteleostomi</taxon>
        <taxon>Actinopterygii</taxon>
        <taxon>Neopterygii</taxon>
        <taxon>Teleostei</taxon>
        <taxon>Neoteleostei</taxon>
        <taxon>Acanthomorphata</taxon>
        <taxon>Ovalentaria</taxon>
        <taxon>Atherinomorphae</taxon>
        <taxon>Cyprinodontiformes</taxon>
        <taxon>Goodeidae</taxon>
        <taxon>Xenotaenia</taxon>
    </lineage>
</organism>
<gene>
    <name evidence="1" type="ORF">XENORESO_009646</name>
</gene>
<comment type="caution">
    <text evidence="1">The sequence shown here is derived from an EMBL/GenBank/DDBJ whole genome shotgun (WGS) entry which is preliminary data.</text>
</comment>